<dbReference type="PANTHER" id="PTHR24249:SF307">
    <property type="entry name" value="TRACE AMINE-ASSOCIATED RECEPTOR 5"/>
    <property type="match status" value="1"/>
</dbReference>
<comment type="subcellular location">
    <subcellularLocation>
        <location evidence="1">Cell membrane</location>
        <topology evidence="1">Multi-pass membrane protein</topology>
    </subcellularLocation>
</comment>
<keyword evidence="5 11" id="KW-0297">G-protein coupled receptor</keyword>
<reference evidence="14" key="1">
    <citation type="submission" date="2020-08" db="EMBL/GenBank/DDBJ databases">
        <title>Chromosome-level assembly of Southern catfish (Silurus meridionalis) provides insights into visual adaptation to the nocturnal and benthic lifestyles.</title>
        <authorList>
            <person name="Zhang Y."/>
            <person name="Wang D."/>
            <person name="Peng Z."/>
        </authorList>
    </citation>
    <scope>NUCLEOTIDE SEQUENCE</scope>
    <source>
        <strain evidence="14">SWU-2019-XX</strain>
        <tissue evidence="14">Muscle</tissue>
    </source>
</reference>
<evidence type="ECO:0000256" key="10">
    <source>
        <dbReference type="ARBA" id="ARBA00023224"/>
    </source>
</evidence>
<dbReference type="GO" id="GO:0001594">
    <property type="term" value="F:trace-amine receptor activity"/>
    <property type="evidence" value="ECO:0007669"/>
    <property type="project" value="InterPro"/>
</dbReference>
<evidence type="ECO:0000256" key="9">
    <source>
        <dbReference type="ARBA" id="ARBA00023180"/>
    </source>
</evidence>
<feature type="transmembrane region" description="Helical" evidence="12">
    <location>
        <begin position="239"/>
        <end position="262"/>
    </location>
</feature>
<dbReference type="Proteomes" id="UP000606274">
    <property type="component" value="Unassembled WGS sequence"/>
</dbReference>
<protein>
    <recommendedName>
        <fullName evidence="13">G-protein coupled receptors family 1 profile domain-containing protein</fullName>
    </recommendedName>
</protein>
<evidence type="ECO:0000256" key="5">
    <source>
        <dbReference type="ARBA" id="ARBA00023040"/>
    </source>
</evidence>
<dbReference type="GO" id="GO:0005886">
    <property type="term" value="C:plasma membrane"/>
    <property type="evidence" value="ECO:0007669"/>
    <property type="project" value="UniProtKB-SubCell"/>
</dbReference>
<evidence type="ECO:0000256" key="7">
    <source>
        <dbReference type="ARBA" id="ARBA00023157"/>
    </source>
</evidence>
<evidence type="ECO:0000256" key="8">
    <source>
        <dbReference type="ARBA" id="ARBA00023170"/>
    </source>
</evidence>
<evidence type="ECO:0000313" key="14">
    <source>
        <dbReference type="EMBL" id="KAF7694509.1"/>
    </source>
</evidence>
<dbReference type="PROSITE" id="PS50262">
    <property type="entry name" value="G_PROTEIN_RECEP_F1_2"/>
    <property type="match status" value="3"/>
</dbReference>
<dbReference type="InterPro" id="IPR017452">
    <property type="entry name" value="GPCR_Rhodpsn_7TM"/>
</dbReference>
<feature type="transmembrane region" description="Helical" evidence="12">
    <location>
        <begin position="30"/>
        <end position="49"/>
    </location>
</feature>
<dbReference type="SUPFAM" id="SSF81321">
    <property type="entry name" value="Family A G protein-coupled receptor-like"/>
    <property type="match status" value="3"/>
</dbReference>
<evidence type="ECO:0000259" key="13">
    <source>
        <dbReference type="PROSITE" id="PS50262"/>
    </source>
</evidence>
<dbReference type="InterPro" id="IPR000276">
    <property type="entry name" value="GPCR_Rhodpsn"/>
</dbReference>
<feature type="transmembrane region" description="Helical" evidence="12">
    <location>
        <begin position="421"/>
        <end position="442"/>
    </location>
</feature>
<organism evidence="14 15">
    <name type="scientific">Silurus meridionalis</name>
    <name type="common">Southern catfish</name>
    <name type="synonym">Silurus soldatovi meridionalis</name>
    <dbReference type="NCBI Taxonomy" id="175797"/>
    <lineage>
        <taxon>Eukaryota</taxon>
        <taxon>Metazoa</taxon>
        <taxon>Chordata</taxon>
        <taxon>Craniata</taxon>
        <taxon>Vertebrata</taxon>
        <taxon>Euteleostomi</taxon>
        <taxon>Actinopterygii</taxon>
        <taxon>Neopterygii</taxon>
        <taxon>Teleostei</taxon>
        <taxon>Ostariophysi</taxon>
        <taxon>Siluriformes</taxon>
        <taxon>Siluridae</taxon>
        <taxon>Silurus</taxon>
    </lineage>
</organism>
<accession>A0A8T0ANL2</accession>
<dbReference type="AlphaFoldDB" id="A0A8T0ANL2"/>
<feature type="transmembrane region" description="Helical" evidence="12">
    <location>
        <begin position="69"/>
        <end position="91"/>
    </location>
</feature>
<dbReference type="InterPro" id="IPR009132">
    <property type="entry name" value="TAAR_fam"/>
</dbReference>
<feature type="transmembrane region" description="Helical" evidence="12">
    <location>
        <begin position="318"/>
        <end position="338"/>
    </location>
</feature>
<feature type="domain" description="G-protein coupled receptors family 1 profile" evidence="13">
    <location>
        <begin position="12"/>
        <end position="260"/>
    </location>
</feature>
<dbReference type="Pfam" id="PF00001">
    <property type="entry name" value="7tm_1"/>
    <property type="match status" value="3"/>
</dbReference>
<feature type="transmembrane region" description="Helical" evidence="12">
    <location>
        <begin position="350"/>
        <end position="380"/>
    </location>
</feature>
<keyword evidence="6 12" id="KW-0472">Membrane</keyword>
<dbReference type="InterPro" id="IPR050569">
    <property type="entry name" value="TAAR"/>
</dbReference>
<keyword evidence="7" id="KW-1015">Disulfide bond</keyword>
<feature type="transmembrane region" description="Helical" evidence="12">
    <location>
        <begin position="501"/>
        <end position="521"/>
    </location>
</feature>
<feature type="domain" description="G-protein coupled receptors family 1 profile" evidence="13">
    <location>
        <begin position="401"/>
        <end position="537"/>
    </location>
</feature>
<dbReference type="PANTHER" id="PTHR24249">
    <property type="entry name" value="HISTAMINE RECEPTOR-RELATED G-PROTEIN COUPLED RECEPTOR"/>
    <property type="match status" value="1"/>
</dbReference>
<dbReference type="PROSITE" id="PS00237">
    <property type="entry name" value="G_PROTEIN_RECEP_F1_1"/>
    <property type="match status" value="2"/>
</dbReference>
<dbReference type="PRINTS" id="PR01830">
    <property type="entry name" value="TRACEAMINER"/>
</dbReference>
<feature type="transmembrane region" description="Helical" evidence="12">
    <location>
        <begin position="204"/>
        <end position="227"/>
    </location>
</feature>
<dbReference type="EMBL" id="JABFDY010000018">
    <property type="protein sequence ID" value="KAF7694509.1"/>
    <property type="molecule type" value="Genomic_DNA"/>
</dbReference>
<comment type="similarity">
    <text evidence="11">Belongs to the G-protein coupled receptor 1 family.</text>
</comment>
<keyword evidence="15" id="KW-1185">Reference proteome</keyword>
<feature type="transmembrane region" description="Helical" evidence="12">
    <location>
        <begin position="274"/>
        <end position="298"/>
    </location>
</feature>
<evidence type="ECO:0000256" key="11">
    <source>
        <dbReference type="RuleBase" id="RU000688"/>
    </source>
</evidence>
<evidence type="ECO:0000256" key="2">
    <source>
        <dbReference type="ARBA" id="ARBA00022475"/>
    </source>
</evidence>
<comment type="caution">
    <text evidence="14">The sequence shown here is derived from an EMBL/GenBank/DDBJ whole genome shotgun (WGS) entry which is preliminary data.</text>
</comment>
<feature type="transmembrane region" description="Helical" evidence="12">
    <location>
        <begin position="151"/>
        <end position="176"/>
    </location>
</feature>
<keyword evidence="8 11" id="KW-0675">Receptor</keyword>
<evidence type="ECO:0000256" key="6">
    <source>
        <dbReference type="ARBA" id="ARBA00023136"/>
    </source>
</evidence>
<proteinExistence type="inferred from homology"/>
<sequence length="537" mass="59823">ILVFAMTIAILGNSVVIISIAHFKQLYTPTNILVMSLALVDLLLGITVMPFSMIRSVDGCWYYGEGLCFLHSSFDTCLSGASIFHLISIAIDRYQAVCYPLQYPTRVTKPVAWFMVAVSWTAATVYSYSLLLTKANIDSELTNCLGSCNVVMNALWATLNIVIGFFLPCCVMVCLYETYFEEYCFPDSNSSCSKASYHVTIKTVLYFILVFAMTITILGNSVVIISIAHFKQLHTPTNILVMSLALVDLLLGITVMPFSMIRSVDGCWYYSEEFCFLHSSFDMCLTGASIFHLISIAIDRYQAVCYPLQYPTRVTIPVAWFMVAVSWTASVVYSYTLLYSKANVEKLDDYIASISCLGYCGLLFNALCAALDACICFFLPCFVISAMYFLTVTAILMTVFGNLLVIITISHFKQLHSPTNFIILSLAFVDFMLGSLIMPFSMVRWVDGCWFMGDLFCQIHSSLDMTLSVASILHLCLVSIDRYMAITDPLAYRMKVTNGNAAVCIAAVWIFSCTFSFGTVFSKINTAGLDEQMLKTC</sequence>
<keyword evidence="10 11" id="KW-0807">Transducer</keyword>
<name>A0A8T0ANL2_SILME</name>
<feature type="transmembrane region" description="Helical" evidence="12">
    <location>
        <begin position="6"/>
        <end position="23"/>
    </location>
</feature>
<feature type="non-terminal residue" evidence="14">
    <location>
        <position position="1"/>
    </location>
</feature>
<evidence type="ECO:0000256" key="1">
    <source>
        <dbReference type="ARBA" id="ARBA00004651"/>
    </source>
</evidence>
<keyword evidence="3 11" id="KW-0812">Transmembrane</keyword>
<feature type="non-terminal residue" evidence="14">
    <location>
        <position position="537"/>
    </location>
</feature>
<keyword evidence="2" id="KW-1003">Cell membrane</keyword>
<dbReference type="PRINTS" id="PR00237">
    <property type="entry name" value="GPCRRHODOPSN"/>
</dbReference>
<evidence type="ECO:0000256" key="3">
    <source>
        <dbReference type="ARBA" id="ARBA00022692"/>
    </source>
</evidence>
<keyword evidence="9" id="KW-0325">Glycoprotein</keyword>
<keyword evidence="4 12" id="KW-1133">Transmembrane helix</keyword>
<evidence type="ECO:0000313" key="15">
    <source>
        <dbReference type="Proteomes" id="UP000606274"/>
    </source>
</evidence>
<evidence type="ECO:0000256" key="12">
    <source>
        <dbReference type="SAM" id="Phobius"/>
    </source>
</evidence>
<feature type="transmembrane region" description="Helical" evidence="12">
    <location>
        <begin position="462"/>
        <end position="480"/>
    </location>
</feature>
<feature type="transmembrane region" description="Helical" evidence="12">
    <location>
        <begin position="386"/>
        <end position="409"/>
    </location>
</feature>
<gene>
    <name evidence="14" type="ORF">HF521_008262</name>
</gene>
<feature type="transmembrane region" description="Helical" evidence="12">
    <location>
        <begin position="111"/>
        <end position="131"/>
    </location>
</feature>
<dbReference type="Gene3D" id="1.20.1070.10">
    <property type="entry name" value="Rhodopsin 7-helix transmembrane proteins"/>
    <property type="match status" value="3"/>
</dbReference>
<feature type="domain" description="G-protein coupled receptors family 1 profile" evidence="13">
    <location>
        <begin position="256"/>
        <end position="395"/>
    </location>
</feature>
<evidence type="ECO:0000256" key="4">
    <source>
        <dbReference type="ARBA" id="ARBA00022989"/>
    </source>
</evidence>